<accession>A0AAW0QW51</accession>
<dbReference type="EMBL" id="JAQQWP010000006">
    <property type="protein sequence ID" value="KAK8114604.1"/>
    <property type="molecule type" value="Genomic_DNA"/>
</dbReference>
<organism evidence="2 3">
    <name type="scientific">Apiospora kogelbergensis</name>
    <dbReference type="NCBI Taxonomy" id="1337665"/>
    <lineage>
        <taxon>Eukaryota</taxon>
        <taxon>Fungi</taxon>
        <taxon>Dikarya</taxon>
        <taxon>Ascomycota</taxon>
        <taxon>Pezizomycotina</taxon>
        <taxon>Sordariomycetes</taxon>
        <taxon>Xylariomycetidae</taxon>
        <taxon>Amphisphaeriales</taxon>
        <taxon>Apiosporaceae</taxon>
        <taxon>Apiospora</taxon>
    </lineage>
</organism>
<feature type="compositionally biased region" description="Basic and acidic residues" evidence="1">
    <location>
        <begin position="604"/>
        <end position="613"/>
    </location>
</feature>
<name>A0AAW0QW51_9PEZI</name>
<evidence type="ECO:0000313" key="2">
    <source>
        <dbReference type="EMBL" id="KAK8114604.1"/>
    </source>
</evidence>
<evidence type="ECO:0000256" key="1">
    <source>
        <dbReference type="SAM" id="MobiDB-lite"/>
    </source>
</evidence>
<comment type="caution">
    <text evidence="2">The sequence shown here is derived from an EMBL/GenBank/DDBJ whole genome shotgun (WGS) entry which is preliminary data.</text>
</comment>
<sequence length="675" mass="75131">MADDNHRQSDAPGSQHEAEQHETINYFSHGDQEGVTHLENLFQLVQAESDVLPSATRDRLVAAISGIAASQFHAIHRCRQQNLHELVQVNRSCPTGHGEVVVAIRRFRDAQHRLWKLEERLVDQFDKCALHVTLGRANTPTPAGYGSEDSGSVTSLDHNLLDDFTSLHAREASDHPHGQSQAGTVGATAIIGYDGSDLILFEDSSTGAKLEITQAAPGDSPAEERRPTSGSTVWHDPEKLEELRVSFKRVPSGGPGSHTGAERPMVVVPAGGSATPLPEAPAGNAPHTGRLEARHQTPEIMLPNEDIIDRLYDTEYQRQHAIRTYSRQNGQLPPVFRYGIRYCPHLELPLRPEQERSDYECRTVIISELRTDTNLRDVLAVVRGGKILRATIVQLHGISDSCTAMVQFANWRHAHIYSDYAKAHDITVHGRKCAVVLANTPSYPMASATMNSLEQGSTRCVEIKGAPVEELGTYFIRLRRWFSRVQDALEDVVLYLEENKLVLRFKDLDFATKAHRLAKNGGTLFPTLCNVVEFAADPCAEPVATLNESSAMADEGICLMDVVDNHDWNIQTAYPGLCQNNDHRIDDTSEFQSPPVAGHAPGHASEDSTESKHLRQVPPARSVADQIHEDQSNWFTDEEYLEMRGFTAYSRDPKEWKANVRYWVGRTRKDLKAPN</sequence>
<dbReference type="Proteomes" id="UP001392437">
    <property type="component" value="Unassembled WGS sequence"/>
</dbReference>
<reference evidence="2 3" key="1">
    <citation type="submission" date="2023-01" db="EMBL/GenBank/DDBJ databases">
        <title>Analysis of 21 Apiospora genomes using comparative genomics revels a genus with tremendous synthesis potential of carbohydrate active enzymes and secondary metabolites.</title>
        <authorList>
            <person name="Sorensen T."/>
        </authorList>
    </citation>
    <scope>NUCLEOTIDE SEQUENCE [LARGE SCALE GENOMIC DNA]</scope>
    <source>
        <strain evidence="2 3">CBS 117206</strain>
    </source>
</reference>
<gene>
    <name evidence="2" type="ORF">PG999_006673</name>
</gene>
<feature type="region of interest" description="Disordered" evidence="1">
    <location>
        <begin position="212"/>
        <end position="236"/>
    </location>
</feature>
<dbReference type="AlphaFoldDB" id="A0AAW0QW51"/>
<proteinExistence type="predicted"/>
<evidence type="ECO:0000313" key="3">
    <source>
        <dbReference type="Proteomes" id="UP001392437"/>
    </source>
</evidence>
<keyword evidence="3" id="KW-1185">Reference proteome</keyword>
<feature type="region of interest" description="Disordered" evidence="1">
    <location>
        <begin position="585"/>
        <end position="629"/>
    </location>
</feature>
<protein>
    <submittedName>
        <fullName evidence="2">Uncharacterized protein</fullName>
    </submittedName>
</protein>